<dbReference type="Proteomes" id="UP000583800">
    <property type="component" value="Unassembled WGS sequence"/>
</dbReference>
<organism evidence="1 2">
    <name type="scientific">Nonomuraea muscovyensis</name>
    <dbReference type="NCBI Taxonomy" id="1124761"/>
    <lineage>
        <taxon>Bacteria</taxon>
        <taxon>Bacillati</taxon>
        <taxon>Actinomycetota</taxon>
        <taxon>Actinomycetes</taxon>
        <taxon>Streptosporangiales</taxon>
        <taxon>Streptosporangiaceae</taxon>
        <taxon>Nonomuraea</taxon>
    </lineage>
</organism>
<comment type="caution">
    <text evidence="1">The sequence shown here is derived from an EMBL/GenBank/DDBJ whole genome shotgun (WGS) entry which is preliminary data.</text>
</comment>
<name>A0A7X0BZS1_9ACTN</name>
<evidence type="ECO:0000313" key="2">
    <source>
        <dbReference type="Proteomes" id="UP000583800"/>
    </source>
</evidence>
<dbReference type="AlphaFoldDB" id="A0A7X0BZS1"/>
<reference evidence="1 2" key="1">
    <citation type="submission" date="2020-08" db="EMBL/GenBank/DDBJ databases">
        <title>Sequencing the genomes of 1000 actinobacteria strains.</title>
        <authorList>
            <person name="Klenk H.-P."/>
        </authorList>
    </citation>
    <scope>NUCLEOTIDE SEQUENCE [LARGE SCALE GENOMIC DNA]</scope>
    <source>
        <strain evidence="1 2">DSM 45913</strain>
    </source>
</reference>
<sequence length="34" mass="3577">MGIAFALWIGAGSITMLVHPEGERGSKVHGVFAH</sequence>
<dbReference type="EMBL" id="JACHJB010000001">
    <property type="protein sequence ID" value="MBB6345852.1"/>
    <property type="molecule type" value="Genomic_DNA"/>
</dbReference>
<accession>A0A7X0BZS1</accession>
<protein>
    <submittedName>
        <fullName evidence="1">Uncharacterized protein</fullName>
    </submittedName>
</protein>
<gene>
    <name evidence="1" type="ORF">FHU36_002361</name>
</gene>
<evidence type="ECO:0000313" key="1">
    <source>
        <dbReference type="EMBL" id="MBB6345852.1"/>
    </source>
</evidence>
<keyword evidence="2" id="KW-1185">Reference proteome</keyword>
<proteinExistence type="predicted"/>